<dbReference type="RefSeq" id="WP_013217431.1">
    <property type="nucleotide sequence ID" value="NC_014313.1"/>
</dbReference>
<protein>
    <submittedName>
        <fullName evidence="2">Peptidase M22 glycoprotease</fullName>
    </submittedName>
</protein>
<evidence type="ECO:0000313" key="3">
    <source>
        <dbReference type="Proteomes" id="UP000002033"/>
    </source>
</evidence>
<dbReference type="InterPro" id="IPR000905">
    <property type="entry name" value="Gcp-like_dom"/>
</dbReference>
<name>D8JY68_HYPDA</name>
<dbReference type="InterPro" id="IPR043129">
    <property type="entry name" value="ATPase_NBD"/>
</dbReference>
<dbReference type="STRING" id="582899.Hden_3481"/>
<keyword evidence="2" id="KW-0378">Hydrolase</keyword>
<dbReference type="NCBIfam" id="TIGR03725">
    <property type="entry name" value="T6A_YeaZ"/>
    <property type="match status" value="1"/>
</dbReference>
<dbReference type="KEGG" id="hdn:Hden_3481"/>
<reference evidence="3" key="1">
    <citation type="journal article" date="2011" name="J. Bacteriol.">
        <title>Genome sequences of eight morphologically diverse alphaproteobacteria.</title>
        <authorList>
            <consortium name="US DOE Joint Genome Institute"/>
            <person name="Brown P.J."/>
            <person name="Kysela D.T."/>
            <person name="Buechlein A."/>
            <person name="Hemmerich C."/>
            <person name="Brun Y.V."/>
        </authorList>
    </citation>
    <scope>NUCLEOTIDE SEQUENCE [LARGE SCALE GENOMIC DNA]</scope>
    <source>
        <strain evidence="3">ATCC 51888 / DSM 1869 / NCIB 11706 / TK 0415</strain>
    </source>
</reference>
<dbReference type="GO" id="GO:0002949">
    <property type="term" value="P:tRNA threonylcarbamoyladenosine modification"/>
    <property type="evidence" value="ECO:0007669"/>
    <property type="project" value="InterPro"/>
</dbReference>
<dbReference type="InterPro" id="IPR022496">
    <property type="entry name" value="T6A_TsaB"/>
</dbReference>
<accession>D8JY68</accession>
<dbReference type="PANTHER" id="PTHR11735">
    <property type="entry name" value="TRNA N6-ADENOSINE THREONYLCARBAMOYLTRANSFERASE"/>
    <property type="match status" value="1"/>
</dbReference>
<feature type="domain" description="Gcp-like" evidence="1">
    <location>
        <begin position="35"/>
        <end position="151"/>
    </location>
</feature>
<dbReference type="SUPFAM" id="SSF53067">
    <property type="entry name" value="Actin-like ATPase domain"/>
    <property type="match status" value="2"/>
</dbReference>
<keyword evidence="2" id="KW-0645">Protease</keyword>
<dbReference type="AlphaFoldDB" id="D8JY68"/>
<dbReference type="PANTHER" id="PTHR11735:SF11">
    <property type="entry name" value="TRNA THREONYLCARBAMOYLADENOSINE BIOSYNTHESIS PROTEIN TSAB"/>
    <property type="match status" value="1"/>
</dbReference>
<dbReference type="Pfam" id="PF00814">
    <property type="entry name" value="TsaD"/>
    <property type="match status" value="1"/>
</dbReference>
<dbReference type="GO" id="GO:0006508">
    <property type="term" value="P:proteolysis"/>
    <property type="evidence" value="ECO:0007669"/>
    <property type="project" value="UniProtKB-KW"/>
</dbReference>
<keyword evidence="3" id="KW-1185">Reference proteome</keyword>
<organism evidence="2 3">
    <name type="scientific">Hyphomicrobium denitrificans (strain ATCC 51888 / DSM 1869 / NCIMB 11706 / TK 0415)</name>
    <dbReference type="NCBI Taxonomy" id="582899"/>
    <lineage>
        <taxon>Bacteria</taxon>
        <taxon>Pseudomonadati</taxon>
        <taxon>Pseudomonadota</taxon>
        <taxon>Alphaproteobacteria</taxon>
        <taxon>Hyphomicrobiales</taxon>
        <taxon>Hyphomicrobiaceae</taxon>
        <taxon>Hyphomicrobium</taxon>
    </lineage>
</organism>
<dbReference type="GO" id="GO:0008233">
    <property type="term" value="F:peptidase activity"/>
    <property type="evidence" value="ECO:0007669"/>
    <property type="project" value="UniProtKB-KW"/>
</dbReference>
<proteinExistence type="predicted"/>
<gene>
    <name evidence="2" type="ordered locus">Hden_3481</name>
</gene>
<dbReference type="OrthoDB" id="9809995at2"/>
<dbReference type="Proteomes" id="UP000002033">
    <property type="component" value="Chromosome"/>
</dbReference>
<evidence type="ECO:0000259" key="1">
    <source>
        <dbReference type="Pfam" id="PF00814"/>
    </source>
</evidence>
<dbReference type="eggNOG" id="COG1214">
    <property type="taxonomic scope" value="Bacteria"/>
</dbReference>
<dbReference type="GO" id="GO:0005829">
    <property type="term" value="C:cytosol"/>
    <property type="evidence" value="ECO:0007669"/>
    <property type="project" value="TreeGrafter"/>
</dbReference>
<dbReference type="EMBL" id="CP002083">
    <property type="protein sequence ID" value="ADJ25272.1"/>
    <property type="molecule type" value="Genomic_DNA"/>
</dbReference>
<dbReference type="HOGENOM" id="CLU_064886_3_0_5"/>
<evidence type="ECO:0000313" key="2">
    <source>
        <dbReference type="EMBL" id="ADJ25272.1"/>
    </source>
</evidence>
<dbReference type="Gene3D" id="3.30.420.40">
    <property type="match status" value="2"/>
</dbReference>
<sequence>MNILSIDTCFDACSVAAGRGLRTLTPSISFAFEAMQKGHAEHLLPMVQTVMGEANLEFPALDRIAVTCGPGTFTGTRICVSAARAFALATGAEFVAVSSLRLMAMSSFIPAAPTRHVAIATDARRGEVYFEVFDRHSLKSVGGPQCAAIEDAARGLGSSPIVIAGSGAEALAAAARQLGVEATAILPGLLPDAFDLLFMAAEMPTSATVSPLYLRPPDAKPPAPSPFIGAGV</sequence>